<dbReference type="AlphaFoldDB" id="A0A0D2KHP6"/>
<dbReference type="STRING" id="945553.A0A0D2KHP6"/>
<feature type="non-terminal residue" evidence="1">
    <location>
        <position position="1"/>
    </location>
</feature>
<gene>
    <name evidence="1" type="ORF">HYPSUDRAFT_106491</name>
</gene>
<evidence type="ECO:0000313" key="1">
    <source>
        <dbReference type="EMBL" id="KJA14112.1"/>
    </source>
</evidence>
<feature type="non-terminal residue" evidence="1">
    <location>
        <position position="154"/>
    </location>
</feature>
<evidence type="ECO:0000313" key="2">
    <source>
        <dbReference type="Proteomes" id="UP000054270"/>
    </source>
</evidence>
<accession>A0A0D2KHP6</accession>
<name>A0A0D2KHP6_HYPSF</name>
<reference evidence="2" key="1">
    <citation type="submission" date="2014-04" db="EMBL/GenBank/DDBJ databases">
        <title>Evolutionary Origins and Diversification of the Mycorrhizal Mutualists.</title>
        <authorList>
            <consortium name="DOE Joint Genome Institute"/>
            <consortium name="Mycorrhizal Genomics Consortium"/>
            <person name="Kohler A."/>
            <person name="Kuo A."/>
            <person name="Nagy L.G."/>
            <person name="Floudas D."/>
            <person name="Copeland A."/>
            <person name="Barry K.W."/>
            <person name="Cichocki N."/>
            <person name="Veneault-Fourrey C."/>
            <person name="LaButti K."/>
            <person name="Lindquist E.A."/>
            <person name="Lipzen A."/>
            <person name="Lundell T."/>
            <person name="Morin E."/>
            <person name="Murat C."/>
            <person name="Riley R."/>
            <person name="Ohm R."/>
            <person name="Sun H."/>
            <person name="Tunlid A."/>
            <person name="Henrissat B."/>
            <person name="Grigoriev I.V."/>
            <person name="Hibbett D.S."/>
            <person name="Martin F."/>
        </authorList>
    </citation>
    <scope>NUCLEOTIDE SEQUENCE [LARGE SCALE GENOMIC DNA]</scope>
    <source>
        <strain evidence="2">FD-334 SS-4</strain>
    </source>
</reference>
<dbReference type="EMBL" id="KN817694">
    <property type="protein sequence ID" value="KJA14112.1"/>
    <property type="molecule type" value="Genomic_DNA"/>
</dbReference>
<sequence length="154" mass="17183">PSSGPSWFTNAHKLFNTAALGSEWALLVSNWVRFEEDAQFQGGGKLGTQRRPRVVADWIQRARSPVYRPAINDVAGFATDFSAWWQSLQPEWRRTDSDAGPDLPRQGGDWTHIRRSGANGLLSVVAALFFWGNVVQGTPARAVWLKAMEDVLFV</sequence>
<keyword evidence="2" id="KW-1185">Reference proteome</keyword>
<organism evidence="1 2">
    <name type="scientific">Hypholoma sublateritium (strain FD-334 SS-4)</name>
    <dbReference type="NCBI Taxonomy" id="945553"/>
    <lineage>
        <taxon>Eukaryota</taxon>
        <taxon>Fungi</taxon>
        <taxon>Dikarya</taxon>
        <taxon>Basidiomycota</taxon>
        <taxon>Agaricomycotina</taxon>
        <taxon>Agaricomycetes</taxon>
        <taxon>Agaricomycetidae</taxon>
        <taxon>Agaricales</taxon>
        <taxon>Agaricineae</taxon>
        <taxon>Strophariaceae</taxon>
        <taxon>Hypholoma</taxon>
    </lineage>
</organism>
<proteinExistence type="predicted"/>
<dbReference type="OMA" id="DWTHIRR"/>
<dbReference type="Proteomes" id="UP000054270">
    <property type="component" value="Unassembled WGS sequence"/>
</dbReference>
<dbReference type="OrthoDB" id="3066350at2759"/>
<protein>
    <submittedName>
        <fullName evidence="1">Uncharacterized protein</fullName>
    </submittedName>
</protein>